<dbReference type="RefSeq" id="WP_090635246.1">
    <property type="nucleotide sequence ID" value="NZ_CVRB01000003.1"/>
</dbReference>
<feature type="transmembrane region" description="Helical" evidence="2">
    <location>
        <begin position="48"/>
        <end position="66"/>
    </location>
</feature>
<gene>
    <name evidence="3" type="ORF">BN000_02899</name>
</gene>
<dbReference type="Proteomes" id="UP000199087">
    <property type="component" value="Unassembled WGS sequence"/>
</dbReference>
<keyword evidence="2" id="KW-0812">Transmembrane</keyword>
<keyword evidence="4" id="KW-1185">Reference proteome</keyword>
<dbReference type="OrthoDB" id="2866458at2"/>
<feature type="compositionally biased region" description="Acidic residues" evidence="1">
    <location>
        <begin position="14"/>
        <end position="23"/>
    </location>
</feature>
<reference evidence="4" key="1">
    <citation type="submission" date="2015-05" db="EMBL/GenBank/DDBJ databases">
        <authorList>
            <person name="Urmite Genomes"/>
        </authorList>
    </citation>
    <scope>NUCLEOTIDE SEQUENCE [LARGE SCALE GENOMIC DNA]</scope>
    <source>
        <strain evidence="4">LF1</strain>
    </source>
</reference>
<evidence type="ECO:0000256" key="1">
    <source>
        <dbReference type="SAM" id="MobiDB-lite"/>
    </source>
</evidence>
<feature type="region of interest" description="Disordered" evidence="1">
    <location>
        <begin position="1"/>
        <end position="30"/>
    </location>
</feature>
<name>A0A0U1NY49_9BACI</name>
<evidence type="ECO:0000313" key="3">
    <source>
        <dbReference type="EMBL" id="CRK82944.1"/>
    </source>
</evidence>
<sequence>MFGLSKKETKKDDEDISQEEQEYIDSKKGTNPYGMIVFFMGGLSFMKGYTYVFIPIITIIFGIITYRTYDKEKEDNPFPFYIGILLALIGIFTFITHQTPIFA</sequence>
<dbReference type="AlphaFoldDB" id="A0A0U1NY49"/>
<proteinExistence type="predicted"/>
<keyword evidence="2" id="KW-0472">Membrane</keyword>
<dbReference type="EMBL" id="CVRB01000003">
    <property type="protein sequence ID" value="CRK82944.1"/>
    <property type="molecule type" value="Genomic_DNA"/>
</dbReference>
<evidence type="ECO:0000256" key="2">
    <source>
        <dbReference type="SAM" id="Phobius"/>
    </source>
</evidence>
<feature type="transmembrane region" description="Helical" evidence="2">
    <location>
        <begin position="78"/>
        <end position="97"/>
    </location>
</feature>
<keyword evidence="2" id="KW-1133">Transmembrane helix</keyword>
<protein>
    <recommendedName>
        <fullName evidence="5">Cell division protein FtsK</fullName>
    </recommendedName>
</protein>
<evidence type="ECO:0008006" key="5">
    <source>
        <dbReference type="Google" id="ProtNLM"/>
    </source>
</evidence>
<organism evidence="3 4">
    <name type="scientific">Neobacillus massiliamazoniensis</name>
    <dbReference type="NCBI Taxonomy" id="1499688"/>
    <lineage>
        <taxon>Bacteria</taxon>
        <taxon>Bacillati</taxon>
        <taxon>Bacillota</taxon>
        <taxon>Bacilli</taxon>
        <taxon>Bacillales</taxon>
        <taxon>Bacillaceae</taxon>
        <taxon>Neobacillus</taxon>
    </lineage>
</organism>
<accession>A0A0U1NY49</accession>
<feature type="compositionally biased region" description="Basic and acidic residues" evidence="1">
    <location>
        <begin position="1"/>
        <end position="13"/>
    </location>
</feature>
<evidence type="ECO:0000313" key="4">
    <source>
        <dbReference type="Proteomes" id="UP000199087"/>
    </source>
</evidence>